<dbReference type="KEGG" id="cim:CIMG_08913"/>
<reference evidence="3" key="2">
    <citation type="journal article" date="2010" name="Genome Res.">
        <title>Population genomic sequencing of Coccidioides fungi reveals recent hybridization and transposon control.</title>
        <authorList>
            <person name="Neafsey D.E."/>
            <person name="Barker B.M."/>
            <person name="Sharpton T.J."/>
            <person name="Stajich J.E."/>
            <person name="Park D.J."/>
            <person name="Whiston E."/>
            <person name="Hung C.-Y."/>
            <person name="McMahan C."/>
            <person name="White J."/>
            <person name="Sykes S."/>
            <person name="Heiman D."/>
            <person name="Young S."/>
            <person name="Zeng Q."/>
            <person name="Abouelleil A."/>
            <person name="Aftuck L."/>
            <person name="Bessette D."/>
            <person name="Brown A."/>
            <person name="FitzGerald M."/>
            <person name="Lui A."/>
            <person name="Macdonald J.P."/>
            <person name="Priest M."/>
            <person name="Orbach M.J."/>
            <person name="Galgiani J.N."/>
            <person name="Kirkland T.N."/>
            <person name="Cole G.T."/>
            <person name="Birren B.W."/>
            <person name="Henn M.R."/>
            <person name="Taylor J.W."/>
            <person name="Rounsley S.D."/>
        </authorList>
    </citation>
    <scope>GENOME REANNOTATION</scope>
    <source>
        <strain evidence="3">RS</strain>
    </source>
</reference>
<evidence type="ECO:0000259" key="1">
    <source>
        <dbReference type="Pfam" id="PF24864"/>
    </source>
</evidence>
<reference evidence="3" key="1">
    <citation type="journal article" date="2009" name="Genome Res.">
        <title>Comparative genomic analyses of the human fungal pathogens Coccidioides and their relatives.</title>
        <authorList>
            <person name="Sharpton T.J."/>
            <person name="Stajich J.E."/>
            <person name="Rounsley S.D."/>
            <person name="Gardner M.J."/>
            <person name="Wortman J.R."/>
            <person name="Jordar V.S."/>
            <person name="Maiti R."/>
            <person name="Kodira C.D."/>
            <person name="Neafsey D.E."/>
            <person name="Zeng Q."/>
            <person name="Hung C.-Y."/>
            <person name="McMahan C."/>
            <person name="Muszewska A."/>
            <person name="Grynberg M."/>
            <person name="Mandel M.A."/>
            <person name="Kellner E.M."/>
            <person name="Barker B.M."/>
            <person name="Galgiani J.N."/>
            <person name="Orbach M.J."/>
            <person name="Kirkland T.N."/>
            <person name="Cole G.T."/>
            <person name="Henn M.R."/>
            <person name="Birren B.W."/>
            <person name="Taylor J.W."/>
        </authorList>
    </citation>
    <scope>NUCLEOTIDE SEQUENCE [LARGE SCALE GENOMIC DNA]</scope>
    <source>
        <strain evidence="3">RS</strain>
    </source>
</reference>
<dbReference type="VEuPathDB" id="FungiDB:CIMG_08913"/>
<gene>
    <name evidence="2" type="ORF">CIMG_08913</name>
</gene>
<dbReference type="EMBL" id="GG704913">
    <property type="protein sequence ID" value="EAS30167.3"/>
    <property type="molecule type" value="Genomic_DNA"/>
</dbReference>
<evidence type="ECO:0000313" key="3">
    <source>
        <dbReference type="Proteomes" id="UP000001261"/>
    </source>
</evidence>
<feature type="domain" description="DUF7730" evidence="1">
    <location>
        <begin position="80"/>
        <end position="266"/>
    </location>
</feature>
<dbReference type="GeneID" id="4560292"/>
<dbReference type="Proteomes" id="UP000001261">
    <property type="component" value="Unassembled WGS sequence"/>
</dbReference>
<organism evidence="2 3">
    <name type="scientific">Coccidioides immitis (strain RS)</name>
    <name type="common">Valley fever fungus</name>
    <dbReference type="NCBI Taxonomy" id="246410"/>
    <lineage>
        <taxon>Eukaryota</taxon>
        <taxon>Fungi</taxon>
        <taxon>Dikarya</taxon>
        <taxon>Ascomycota</taxon>
        <taxon>Pezizomycotina</taxon>
        <taxon>Eurotiomycetes</taxon>
        <taxon>Eurotiomycetidae</taxon>
        <taxon>Onygenales</taxon>
        <taxon>Onygenaceae</taxon>
        <taxon>Coccidioides</taxon>
    </lineage>
</organism>
<dbReference type="InParanoid" id="J3K6H0"/>
<dbReference type="PANTHER" id="PTHR38790">
    <property type="entry name" value="2EXR DOMAIN-CONTAINING PROTEIN-RELATED"/>
    <property type="match status" value="1"/>
</dbReference>
<proteinExistence type="predicted"/>
<dbReference type="Pfam" id="PF24864">
    <property type="entry name" value="DUF7730"/>
    <property type="match status" value="1"/>
</dbReference>
<accession>J3K6H0</accession>
<name>J3K6H0_COCIM</name>
<dbReference type="STRING" id="246410.J3K6H0"/>
<keyword evidence="3" id="KW-1185">Reference proteome</keyword>
<dbReference type="OrthoDB" id="515692at2759"/>
<dbReference type="RefSeq" id="XP_001241750.2">
    <property type="nucleotide sequence ID" value="XM_001241749.2"/>
</dbReference>
<evidence type="ECO:0000313" key="2">
    <source>
        <dbReference type="EMBL" id="EAS30167.3"/>
    </source>
</evidence>
<dbReference type="InterPro" id="IPR056632">
    <property type="entry name" value="DUF7730"/>
</dbReference>
<dbReference type="AlphaFoldDB" id="J3K6H0"/>
<dbReference type="OMA" id="YSTGRRW"/>
<protein>
    <recommendedName>
        <fullName evidence="1">DUF7730 domain-containing protein</fullName>
    </recommendedName>
</protein>
<sequence length="334" mass="38299">MGEERVGDLRYGLGTLDTPGLNAKGWGHAEPGVRGVARTVNYRRQLIPKPNPMRSVFERLRLPGLPSRRRRESREQLSRFPLLSLPPEIREEVYRFYFGPEAIHLASDQGRITSYRCKQTDPSPVSDCCTRPYCIAYFQAAASENDRNSRVNTALLYTCRQIYREASAMLYRSVIFQTNAMVTWVLFAGMISPGHLAMVKGLRACWIALPCLTMAPIPPNDPRYPEYEHYTVFMDGHFREFWEILGSRMSGLQDLGFVMDYTGQFLSRAVTAEWHRQLTKVTGLKRLDLQIWDTFGGAQWQTGRDEAKAAAEMEVLMEYLKKRMCSRARCEVSS</sequence>